<name>A0ABC9S7H6_HELPX</name>
<feature type="compositionally biased region" description="Basic and acidic residues" evidence="1">
    <location>
        <begin position="35"/>
        <end position="51"/>
    </location>
</feature>
<feature type="compositionally biased region" description="Polar residues" evidence="1">
    <location>
        <begin position="20"/>
        <end position="33"/>
    </location>
</feature>
<evidence type="ECO:0000313" key="3">
    <source>
        <dbReference type="Proteomes" id="UP000011945"/>
    </source>
</evidence>
<gene>
    <name evidence="2" type="ORF">HMPREF1449_01550</name>
</gene>
<comment type="caution">
    <text evidence="2">The sequence shown here is derived from an EMBL/GenBank/DDBJ whole genome shotgun (WGS) entry which is preliminary data.</text>
</comment>
<evidence type="ECO:0000256" key="1">
    <source>
        <dbReference type="SAM" id="MobiDB-lite"/>
    </source>
</evidence>
<proteinExistence type="predicted"/>
<accession>A0ABC9S7H6</accession>
<dbReference type="EMBL" id="APEZ01000076">
    <property type="protein sequence ID" value="EMH64562.1"/>
    <property type="molecule type" value="Genomic_DNA"/>
</dbReference>
<dbReference type="Proteomes" id="UP000011945">
    <property type="component" value="Unassembled WGS sequence"/>
</dbReference>
<sequence>MAIDSRERIKCIHVIKLGSLQNKRQNQLGSSRGYSGEKKPSKNNERKQQWN</sequence>
<reference evidence="2 3" key="1">
    <citation type="submission" date="2012-12" db="EMBL/GenBank/DDBJ databases">
        <authorList>
            <person name="Weinstock G."/>
            <person name="Sodergren E."/>
            <person name="Lobos E.A."/>
            <person name="Fulton L."/>
            <person name="Fulton R."/>
            <person name="Courtney L."/>
            <person name="Fronick C."/>
            <person name="O'Laughlin M."/>
            <person name="Godfrey J."/>
            <person name="Wilson R.M."/>
            <person name="Miner T."/>
            <person name="Farmer C."/>
            <person name="Delehaunty K."/>
            <person name="Cordes M."/>
            <person name="Minx P."/>
            <person name="Tomlinson C."/>
            <person name="Chen J."/>
            <person name="Wollam A."/>
            <person name="Pepin K.H."/>
            <person name="Bhonagiri V."/>
            <person name="Zhang X."/>
            <person name="Suruliraj S."/>
            <person name="Antonio M."/>
            <person name="Secka O."/>
            <person name="Thomas J."/>
            <person name="Warren W."/>
            <person name="Mitreva M."/>
            <person name="Mardis E.R."/>
            <person name="Wilson R.K."/>
        </authorList>
    </citation>
    <scope>NUCLEOTIDE SEQUENCE [LARGE SCALE GENOMIC DNA]</scope>
    <source>
        <strain evidence="2 3">HP260AFii</strain>
    </source>
</reference>
<organism evidence="2 3">
    <name type="scientific">Helicobacter pylori HP260AFii</name>
    <dbReference type="NCBI Taxonomy" id="1159077"/>
    <lineage>
        <taxon>Bacteria</taxon>
        <taxon>Pseudomonadati</taxon>
        <taxon>Campylobacterota</taxon>
        <taxon>Epsilonproteobacteria</taxon>
        <taxon>Campylobacterales</taxon>
        <taxon>Helicobacteraceae</taxon>
        <taxon>Helicobacter</taxon>
    </lineage>
</organism>
<evidence type="ECO:0000313" key="2">
    <source>
        <dbReference type="EMBL" id="EMH64562.1"/>
    </source>
</evidence>
<dbReference type="AlphaFoldDB" id="A0ABC9S7H6"/>
<feature type="region of interest" description="Disordered" evidence="1">
    <location>
        <begin position="20"/>
        <end position="51"/>
    </location>
</feature>
<protein>
    <submittedName>
        <fullName evidence="2">Uncharacterized protein</fullName>
    </submittedName>
</protein>